<gene>
    <name evidence="2" type="ORF">E1301_Tti001155</name>
</gene>
<proteinExistence type="predicted"/>
<protein>
    <submittedName>
        <fullName evidence="2">Uncharacterized protein</fullName>
    </submittedName>
</protein>
<feature type="compositionally biased region" description="Basic and acidic residues" evidence="1">
    <location>
        <begin position="60"/>
        <end position="70"/>
    </location>
</feature>
<sequence>MRKRDKTRTSTGNAARNIKAQRTGKERQKEPDGEKTYQSTGHARDDIKDPSGRGRQRWNRRQEDGRDGKTKSTRRLQSTGVLQMHGLTPHPVVFLDTFKLQIQARDHIRAVKSMCKLTHSVQSEQQQNPSGFTRDRRALGLK</sequence>
<feature type="compositionally biased region" description="Basic and acidic residues" evidence="1">
    <location>
        <begin position="133"/>
        <end position="142"/>
    </location>
</feature>
<feature type="compositionally biased region" description="Basic and acidic residues" evidence="1">
    <location>
        <begin position="42"/>
        <end position="52"/>
    </location>
</feature>
<reference evidence="2 3" key="1">
    <citation type="journal article" date="2019" name="Mol. Ecol. Resour.">
        <title>Chromosome-level genome assembly of Triplophysa tibetana, a fish adapted to the harsh high-altitude environment of the Tibetan Plateau.</title>
        <authorList>
            <person name="Yang X."/>
            <person name="Liu H."/>
            <person name="Ma Z."/>
            <person name="Zou Y."/>
            <person name="Zou M."/>
            <person name="Mao Y."/>
            <person name="Li X."/>
            <person name="Wang H."/>
            <person name="Chen T."/>
            <person name="Wang W."/>
            <person name="Yang R."/>
        </authorList>
    </citation>
    <scope>NUCLEOTIDE SEQUENCE [LARGE SCALE GENOMIC DNA]</scope>
    <source>
        <strain evidence="2">TTIB1903HZAU</strain>
        <tissue evidence="2">Muscle</tissue>
    </source>
</reference>
<dbReference type="Proteomes" id="UP000324632">
    <property type="component" value="Chromosome 8"/>
</dbReference>
<feature type="region of interest" description="Disordered" evidence="1">
    <location>
        <begin position="120"/>
        <end position="142"/>
    </location>
</feature>
<evidence type="ECO:0000256" key="1">
    <source>
        <dbReference type="SAM" id="MobiDB-lite"/>
    </source>
</evidence>
<accession>A0A5A9PAP0</accession>
<dbReference type="AlphaFoldDB" id="A0A5A9PAP0"/>
<comment type="caution">
    <text evidence="2">The sequence shown here is derived from an EMBL/GenBank/DDBJ whole genome shotgun (WGS) entry which is preliminary data.</text>
</comment>
<organism evidence="2 3">
    <name type="scientific">Triplophysa tibetana</name>
    <dbReference type="NCBI Taxonomy" id="1572043"/>
    <lineage>
        <taxon>Eukaryota</taxon>
        <taxon>Metazoa</taxon>
        <taxon>Chordata</taxon>
        <taxon>Craniata</taxon>
        <taxon>Vertebrata</taxon>
        <taxon>Euteleostomi</taxon>
        <taxon>Actinopterygii</taxon>
        <taxon>Neopterygii</taxon>
        <taxon>Teleostei</taxon>
        <taxon>Ostariophysi</taxon>
        <taxon>Cypriniformes</taxon>
        <taxon>Nemacheilidae</taxon>
        <taxon>Triplophysa</taxon>
    </lineage>
</organism>
<feature type="region of interest" description="Disordered" evidence="1">
    <location>
        <begin position="1"/>
        <end position="88"/>
    </location>
</feature>
<feature type="compositionally biased region" description="Polar residues" evidence="1">
    <location>
        <begin position="120"/>
        <end position="131"/>
    </location>
</feature>
<dbReference type="EMBL" id="SOYY01000008">
    <property type="protein sequence ID" value="KAA0718251.1"/>
    <property type="molecule type" value="Genomic_DNA"/>
</dbReference>
<keyword evidence="3" id="KW-1185">Reference proteome</keyword>
<evidence type="ECO:0000313" key="2">
    <source>
        <dbReference type="EMBL" id="KAA0718251.1"/>
    </source>
</evidence>
<name>A0A5A9PAP0_9TELE</name>
<feature type="compositionally biased region" description="Basic and acidic residues" evidence="1">
    <location>
        <begin position="23"/>
        <end position="35"/>
    </location>
</feature>
<evidence type="ECO:0000313" key="3">
    <source>
        <dbReference type="Proteomes" id="UP000324632"/>
    </source>
</evidence>